<dbReference type="Pfam" id="PF08666">
    <property type="entry name" value="SAF"/>
    <property type="match status" value="1"/>
</dbReference>
<dbReference type="SMART" id="SM00858">
    <property type="entry name" value="SAF"/>
    <property type="match status" value="1"/>
</dbReference>
<keyword evidence="2" id="KW-0732">Signal</keyword>
<evidence type="ECO:0000313" key="5">
    <source>
        <dbReference type="Proteomes" id="UP000321353"/>
    </source>
</evidence>
<evidence type="ECO:0000313" key="4">
    <source>
        <dbReference type="EMBL" id="QEF96010.1"/>
    </source>
</evidence>
<organism evidence="4 5">
    <name type="scientific">Stieleria maiorica</name>
    <dbReference type="NCBI Taxonomy" id="2795974"/>
    <lineage>
        <taxon>Bacteria</taxon>
        <taxon>Pseudomonadati</taxon>
        <taxon>Planctomycetota</taxon>
        <taxon>Planctomycetia</taxon>
        <taxon>Pirellulales</taxon>
        <taxon>Pirellulaceae</taxon>
        <taxon>Stieleria</taxon>
    </lineage>
</organism>
<sequence length="340" mass="37313" precursor="true">MRNKSLFLLLAGICGTVAAVGVGQWMQAQNGTATVDMTEILVTTVSINSEEQITAEKLRLEQWPTDRIPQGASADLGQFEGRFAKVPLFAGEPMLDLKLMDEVEDKVVPRGYTVVSLPAGRDGTVNLVSPGDRVDIRGFFTKGEMFARDMALDVLTGIKVYGIDGITKFDPDQPRTRSARDIQLLIRKADVEAFDFAKKLGEISLSLGSPTADDETIPEGEPSEAARNFLRDLQERREEQERLRKLAEAEKPAEVEQTEAGPKKATFRTTKIINGRMIVYEWVEGEPLPRVIGDTGSLDPASTDDSVETAVEENNPTSDDYLRGADSPFFQPEGGEGSEE</sequence>
<feature type="chain" id="PRO_5022660083" evidence="2">
    <location>
        <begin position="20"/>
        <end position="340"/>
    </location>
</feature>
<evidence type="ECO:0000256" key="2">
    <source>
        <dbReference type="SAM" id="SignalP"/>
    </source>
</evidence>
<gene>
    <name evidence="4" type="ORF">Mal15_00360</name>
</gene>
<dbReference type="CDD" id="cd11614">
    <property type="entry name" value="SAF_CpaB_FlgA_like"/>
    <property type="match status" value="1"/>
</dbReference>
<dbReference type="InterPro" id="IPR017592">
    <property type="entry name" value="Pilus_assmbl_Flp-typ_CpaB"/>
</dbReference>
<accession>A0A5B9M7J3</accession>
<feature type="domain" description="SAF" evidence="3">
    <location>
        <begin position="38"/>
        <end position="100"/>
    </location>
</feature>
<dbReference type="EMBL" id="CP036264">
    <property type="protein sequence ID" value="QEF96010.1"/>
    <property type="molecule type" value="Genomic_DNA"/>
</dbReference>
<feature type="region of interest" description="Disordered" evidence="1">
    <location>
        <begin position="237"/>
        <end position="262"/>
    </location>
</feature>
<evidence type="ECO:0000256" key="1">
    <source>
        <dbReference type="SAM" id="MobiDB-lite"/>
    </source>
</evidence>
<dbReference type="InterPro" id="IPR013974">
    <property type="entry name" value="SAF"/>
</dbReference>
<feature type="signal peptide" evidence="2">
    <location>
        <begin position="1"/>
        <end position="19"/>
    </location>
</feature>
<dbReference type="NCBIfam" id="TIGR03177">
    <property type="entry name" value="pilus_cpaB"/>
    <property type="match status" value="1"/>
</dbReference>
<feature type="compositionally biased region" description="Basic and acidic residues" evidence="1">
    <location>
        <begin position="237"/>
        <end position="254"/>
    </location>
</feature>
<proteinExistence type="predicted"/>
<feature type="region of interest" description="Disordered" evidence="1">
    <location>
        <begin position="291"/>
        <end position="340"/>
    </location>
</feature>
<name>A0A5B9M7J3_9BACT</name>
<dbReference type="AlphaFoldDB" id="A0A5B9M7J3"/>
<dbReference type="RefSeq" id="WP_147865894.1">
    <property type="nucleotide sequence ID" value="NZ_CP036264.1"/>
</dbReference>
<dbReference type="Proteomes" id="UP000321353">
    <property type="component" value="Chromosome"/>
</dbReference>
<evidence type="ECO:0000259" key="3">
    <source>
        <dbReference type="SMART" id="SM00858"/>
    </source>
</evidence>
<reference evidence="4 5" key="1">
    <citation type="submission" date="2019-02" db="EMBL/GenBank/DDBJ databases">
        <title>Planctomycetal bacteria perform biofilm scaping via a novel small molecule.</title>
        <authorList>
            <person name="Jeske O."/>
            <person name="Boedeker C."/>
            <person name="Wiegand S."/>
            <person name="Breitling P."/>
            <person name="Kallscheuer N."/>
            <person name="Jogler M."/>
            <person name="Rohde M."/>
            <person name="Petersen J."/>
            <person name="Medema M.H."/>
            <person name="Surup F."/>
            <person name="Jogler C."/>
        </authorList>
    </citation>
    <scope>NUCLEOTIDE SEQUENCE [LARGE SCALE GENOMIC DNA]</scope>
    <source>
        <strain evidence="4 5">Mal15</strain>
    </source>
</reference>
<protein>
    <submittedName>
        <fullName evidence="4">SAF domain protein</fullName>
    </submittedName>
</protein>
<dbReference type="KEGG" id="smam:Mal15_00360"/>
<keyword evidence="5" id="KW-1185">Reference proteome</keyword>